<dbReference type="PIRSF" id="PIRSF036428">
    <property type="entry name" value="CobL"/>
    <property type="match status" value="1"/>
</dbReference>
<dbReference type="Gene3D" id="3.40.50.150">
    <property type="entry name" value="Vaccinia Virus protein VP39"/>
    <property type="match status" value="1"/>
</dbReference>
<protein>
    <submittedName>
        <fullName evidence="7">Precorrin-6y C5,15-methyltransferase (Decarboxylating) subunit CbiE</fullName>
    </submittedName>
</protein>
<dbReference type="CDD" id="cd11644">
    <property type="entry name" value="Precorrin-6Y-MT"/>
    <property type="match status" value="1"/>
</dbReference>
<evidence type="ECO:0000256" key="3">
    <source>
        <dbReference type="ARBA" id="ARBA00022603"/>
    </source>
</evidence>
<dbReference type="InterPro" id="IPR014776">
    <property type="entry name" value="4pyrrole_Mease_sub2"/>
</dbReference>
<dbReference type="NCBIfam" id="TIGR02467">
    <property type="entry name" value="CbiE"/>
    <property type="match status" value="1"/>
</dbReference>
<dbReference type="SUPFAM" id="SSF53335">
    <property type="entry name" value="S-adenosyl-L-methionine-dependent methyltransferases"/>
    <property type="match status" value="1"/>
</dbReference>
<dbReference type="PANTHER" id="PTHR43182:SF1">
    <property type="entry name" value="COBALT-PRECORRIN-7 C(5)-METHYLTRANSFERASE"/>
    <property type="match status" value="1"/>
</dbReference>
<evidence type="ECO:0000256" key="2">
    <source>
        <dbReference type="ARBA" id="ARBA00022573"/>
    </source>
</evidence>
<comment type="pathway">
    <text evidence="1">Cofactor biosynthesis; adenosylcobalamin biosynthesis.</text>
</comment>
<evidence type="ECO:0000313" key="7">
    <source>
        <dbReference type="EMBL" id="WDR02473.1"/>
    </source>
</evidence>
<dbReference type="Gene3D" id="3.40.1010.10">
    <property type="entry name" value="Cobalt-precorrin-4 Transmethylase, Domain 1"/>
    <property type="match status" value="1"/>
</dbReference>
<dbReference type="InterPro" id="IPR035996">
    <property type="entry name" value="4pyrrol_Methylase_sf"/>
</dbReference>
<keyword evidence="4" id="KW-0808">Transferase</keyword>
<sequence>MSKWLDIVGVGERGLADLPPGLQAIVAAADTIIGPPRFADGDPRHLPWQSPLSAMLDQIDARRGKPTLILATGDPMWFGIGATLAKRYGRDEIAIHTHPSAFQLAAARLLWPLQHVATISLHGRPSETIHAHIQPGNRILALTSDRGTANSVAEILVDRGYGASLMTAVENLGAPDERIVPAVAEHFDAATISDFYVLAIDCVASDGAALLPSVPGLPDQAFVSDGQLTKREVRAASLAKLAPFPGAMLWDVGAGCGSIAIEWLRSARDCQAIAFEKSASRLQLIATNAEALGTPQLRIEPGDAVTNLKGMPTPDAIFLGGNVGNRALFDGCWEALRPGGRLLANAVTVEGEMALFERQFSLGGDIVRIETAVLDQIGRHRALRPRMAVTQYLVTKP</sequence>
<accession>A0ABY7YMT8</accession>
<evidence type="ECO:0000256" key="5">
    <source>
        <dbReference type="ARBA" id="ARBA00022691"/>
    </source>
</evidence>
<evidence type="ECO:0000256" key="1">
    <source>
        <dbReference type="ARBA" id="ARBA00004953"/>
    </source>
</evidence>
<reference evidence="7 8" key="1">
    <citation type="submission" date="2023-02" db="EMBL/GenBank/DDBJ databases">
        <title>Devosia algicola sp. nov., isolated from the phycosphere of marine algae.</title>
        <authorList>
            <person name="Kim J.M."/>
            <person name="Lee J.K."/>
            <person name="Choi B.J."/>
            <person name="Bayburt H."/>
            <person name="Jeon C.O."/>
        </authorList>
    </citation>
    <scope>NUCLEOTIDE SEQUENCE [LARGE SCALE GENOMIC DNA]</scope>
    <source>
        <strain evidence="7 8">G20-9</strain>
    </source>
</reference>
<dbReference type="NCBIfam" id="TIGR02469">
    <property type="entry name" value="CbiT"/>
    <property type="match status" value="1"/>
</dbReference>
<organism evidence="7 8">
    <name type="scientific">Devosia algicola</name>
    <dbReference type="NCBI Taxonomy" id="3026418"/>
    <lineage>
        <taxon>Bacteria</taxon>
        <taxon>Pseudomonadati</taxon>
        <taxon>Pseudomonadota</taxon>
        <taxon>Alphaproteobacteria</taxon>
        <taxon>Hyphomicrobiales</taxon>
        <taxon>Devosiaceae</taxon>
        <taxon>Devosia</taxon>
    </lineage>
</organism>
<dbReference type="InterPro" id="IPR012818">
    <property type="entry name" value="CbiE"/>
</dbReference>
<dbReference type="CDD" id="cd02440">
    <property type="entry name" value="AdoMet_MTases"/>
    <property type="match status" value="1"/>
</dbReference>
<dbReference type="InterPro" id="IPR006365">
    <property type="entry name" value="Cbl_synth_CobL"/>
</dbReference>
<feature type="domain" description="Tetrapyrrole methylase" evidence="6">
    <location>
        <begin position="7"/>
        <end position="185"/>
    </location>
</feature>
<dbReference type="InterPro" id="IPR014777">
    <property type="entry name" value="4pyrrole_Mease_sub1"/>
</dbReference>
<evidence type="ECO:0000313" key="8">
    <source>
        <dbReference type="Proteomes" id="UP001220530"/>
    </source>
</evidence>
<dbReference type="Gene3D" id="3.30.950.10">
    <property type="entry name" value="Methyltransferase, Cobalt-precorrin-4 Transmethylase, Domain 2"/>
    <property type="match status" value="1"/>
</dbReference>
<dbReference type="RefSeq" id="WP_282218877.1">
    <property type="nucleotide sequence ID" value="NZ_CP118246.1"/>
</dbReference>
<dbReference type="InterPro" id="IPR000878">
    <property type="entry name" value="4pyrrol_Mease"/>
</dbReference>
<gene>
    <name evidence="7" type="primary">cbiE</name>
    <name evidence="7" type="ORF">PSQ19_18035</name>
</gene>
<dbReference type="PANTHER" id="PTHR43182">
    <property type="entry name" value="COBALT-PRECORRIN-6B C(15)-METHYLTRANSFERASE (DECARBOXYLATING)"/>
    <property type="match status" value="1"/>
</dbReference>
<dbReference type="Proteomes" id="UP001220530">
    <property type="component" value="Chromosome"/>
</dbReference>
<proteinExistence type="predicted"/>
<dbReference type="InterPro" id="IPR029063">
    <property type="entry name" value="SAM-dependent_MTases_sf"/>
</dbReference>
<keyword evidence="5" id="KW-0949">S-adenosyl-L-methionine</keyword>
<dbReference type="EMBL" id="CP118246">
    <property type="protein sequence ID" value="WDR02473.1"/>
    <property type="molecule type" value="Genomic_DNA"/>
</dbReference>
<keyword evidence="2" id="KW-0169">Cobalamin biosynthesis</keyword>
<keyword evidence="3" id="KW-0489">Methyltransferase</keyword>
<name>A0ABY7YMT8_9HYPH</name>
<dbReference type="InterPro" id="IPR050714">
    <property type="entry name" value="Cobalamin_biosynth_MTase"/>
</dbReference>
<dbReference type="SUPFAM" id="SSF53790">
    <property type="entry name" value="Tetrapyrrole methylase"/>
    <property type="match status" value="1"/>
</dbReference>
<keyword evidence="8" id="KW-1185">Reference proteome</keyword>
<evidence type="ECO:0000259" key="6">
    <source>
        <dbReference type="Pfam" id="PF00590"/>
    </source>
</evidence>
<dbReference type="InterPro" id="IPR014008">
    <property type="entry name" value="Cbl_synth_MTase_CbiT"/>
</dbReference>
<evidence type="ECO:0000256" key="4">
    <source>
        <dbReference type="ARBA" id="ARBA00022679"/>
    </source>
</evidence>
<dbReference type="Pfam" id="PF00590">
    <property type="entry name" value="TP_methylase"/>
    <property type="match status" value="1"/>
</dbReference>